<evidence type="ECO:0000256" key="8">
    <source>
        <dbReference type="ARBA" id="ARBA00023288"/>
    </source>
</evidence>
<keyword evidence="16" id="KW-0812">Transmembrane</keyword>
<dbReference type="InterPro" id="IPR005225">
    <property type="entry name" value="Small_GTP-bd"/>
</dbReference>
<evidence type="ECO:0000256" key="11">
    <source>
        <dbReference type="ARBA" id="ARBA00072409"/>
    </source>
</evidence>
<evidence type="ECO:0000256" key="14">
    <source>
        <dbReference type="SAM" id="Coils"/>
    </source>
</evidence>
<feature type="non-terminal residue" evidence="18">
    <location>
        <position position="1463"/>
    </location>
</feature>
<dbReference type="GO" id="GO:0000407">
    <property type="term" value="C:phagophore assembly site"/>
    <property type="evidence" value="ECO:0007669"/>
    <property type="project" value="TreeGrafter"/>
</dbReference>
<dbReference type="Gene3D" id="1.10.8.10">
    <property type="entry name" value="DNA helicase RuvA subunit, C-terminal domain"/>
    <property type="match status" value="1"/>
</dbReference>
<dbReference type="Pfam" id="PF24932">
    <property type="entry name" value="UBA_NBR1_C"/>
    <property type="match status" value="1"/>
</dbReference>
<feature type="region of interest" description="Disordered" evidence="15">
    <location>
        <begin position="431"/>
        <end position="456"/>
    </location>
</feature>
<dbReference type="InterPro" id="IPR013783">
    <property type="entry name" value="Ig-like_fold"/>
</dbReference>
<feature type="binding site" evidence="12">
    <location>
        <begin position="1397"/>
        <end position="1400"/>
    </location>
    <ligand>
        <name>GTP</name>
        <dbReference type="ChEBI" id="CHEBI:37565"/>
    </ligand>
</feature>
<feature type="region of interest" description="Disordered" evidence="15">
    <location>
        <begin position="717"/>
        <end position="753"/>
    </location>
</feature>
<feature type="domain" description="UBA" evidence="17">
    <location>
        <begin position="887"/>
        <end position="928"/>
    </location>
</feature>
<dbReference type="InterPro" id="IPR032350">
    <property type="entry name" value="Nbr1_FW"/>
</dbReference>
<feature type="region of interest" description="Disordered" evidence="15">
    <location>
        <begin position="674"/>
        <end position="699"/>
    </location>
</feature>
<dbReference type="CDD" id="cd02340">
    <property type="entry name" value="ZZ_NBR1_like"/>
    <property type="match status" value="1"/>
</dbReference>
<feature type="binding site" evidence="13">
    <location>
        <position position="1297"/>
    </location>
    <ligand>
        <name>Mg(2+)</name>
        <dbReference type="ChEBI" id="CHEBI:18420"/>
    </ligand>
</feature>
<keyword evidence="14" id="KW-0175">Coiled coil</keyword>
<dbReference type="InterPro" id="IPR048511">
    <property type="entry name" value="TMEM106_N"/>
</dbReference>
<keyword evidence="9" id="KW-0968">Cytoplasmic vesicle</keyword>
<comment type="caution">
    <text evidence="18">The sequence shown here is derived from an EMBL/GenBank/DDBJ whole genome shotgun (WGS) entry which is preliminary data.</text>
</comment>
<dbReference type="InterPro" id="IPR000433">
    <property type="entry name" value="Znf_ZZ"/>
</dbReference>
<gene>
    <name evidence="18" type="primary">Nbr1</name>
    <name evidence="18" type="ORF">GTO96_0010790</name>
</gene>
<feature type="binding site" evidence="13">
    <location>
        <position position="1314"/>
    </location>
    <ligand>
        <name>Mg(2+)</name>
        <dbReference type="ChEBI" id="CHEBI:18420"/>
    </ligand>
</feature>
<dbReference type="GO" id="GO:0003924">
    <property type="term" value="F:GTPase activity"/>
    <property type="evidence" value="ECO:0007669"/>
    <property type="project" value="InterPro"/>
</dbReference>
<feature type="transmembrane region" description="Helical" evidence="16">
    <location>
        <begin position="1164"/>
        <end position="1185"/>
    </location>
</feature>
<evidence type="ECO:0000256" key="9">
    <source>
        <dbReference type="ARBA" id="ARBA00023329"/>
    </source>
</evidence>
<dbReference type="FunFam" id="3.40.50.300:FF:000898">
    <property type="entry name" value="ADP-ribosylation factor-like protein 11"/>
    <property type="match status" value="1"/>
</dbReference>
<dbReference type="GO" id="GO:0031410">
    <property type="term" value="C:cytoplasmic vesicle"/>
    <property type="evidence" value="ECO:0007669"/>
    <property type="project" value="UniProtKB-KW"/>
</dbReference>
<evidence type="ECO:0000256" key="5">
    <source>
        <dbReference type="ARBA" id="ARBA00022771"/>
    </source>
</evidence>
<keyword evidence="7 12" id="KW-0342">GTP-binding</keyword>
<dbReference type="CDD" id="cd04152">
    <property type="entry name" value="Arl4_Arl7"/>
    <property type="match status" value="1"/>
</dbReference>
<dbReference type="InterPro" id="IPR043145">
    <property type="entry name" value="Znf_ZZ_sf"/>
</dbReference>
<dbReference type="Gene3D" id="3.10.20.90">
    <property type="entry name" value="Phosphatidylinositol 3-kinase Catalytic Subunit, Chain A, domain 1"/>
    <property type="match status" value="1"/>
</dbReference>
<reference evidence="18 19" key="1">
    <citation type="journal article" date="2021" name="Cell">
        <title>Tracing the genetic footprints of vertebrate landing in non-teleost ray-finned fishes.</title>
        <authorList>
            <person name="Bi X."/>
            <person name="Wang K."/>
            <person name="Yang L."/>
            <person name="Pan H."/>
            <person name="Jiang H."/>
            <person name="Wei Q."/>
            <person name="Fang M."/>
            <person name="Yu H."/>
            <person name="Zhu C."/>
            <person name="Cai Y."/>
            <person name="He Y."/>
            <person name="Gan X."/>
            <person name="Zeng H."/>
            <person name="Yu D."/>
            <person name="Zhu Y."/>
            <person name="Jiang H."/>
            <person name="Qiu Q."/>
            <person name="Yang H."/>
            <person name="Zhang Y.E."/>
            <person name="Wang W."/>
            <person name="Zhu M."/>
            <person name="He S."/>
            <person name="Zhang G."/>
        </authorList>
    </citation>
    <scope>NUCLEOTIDE SEQUENCE [LARGE SCALE GENOMIC DNA]</scope>
    <source>
        <strain evidence="18">Bchr_013</strain>
    </source>
</reference>
<dbReference type="SMART" id="SM00175">
    <property type="entry name" value="RAB"/>
    <property type="match status" value="1"/>
</dbReference>
<dbReference type="Pfam" id="PF16158">
    <property type="entry name" value="N_BRCA1_IG"/>
    <property type="match status" value="1"/>
</dbReference>
<proteinExistence type="predicted"/>
<name>A0A8X7X3C2_POLSE</name>
<dbReference type="GO" id="GO:0005776">
    <property type="term" value="C:autophagosome"/>
    <property type="evidence" value="ECO:0007669"/>
    <property type="project" value="UniProtKB-SubCell"/>
</dbReference>
<dbReference type="NCBIfam" id="TIGR00231">
    <property type="entry name" value="small_GTP"/>
    <property type="match status" value="1"/>
</dbReference>
<keyword evidence="3 13" id="KW-0479">Metal-binding</keyword>
<evidence type="ECO:0000256" key="6">
    <source>
        <dbReference type="ARBA" id="ARBA00022833"/>
    </source>
</evidence>
<dbReference type="SMART" id="SM00178">
    <property type="entry name" value="SAR"/>
    <property type="match status" value="1"/>
</dbReference>
<evidence type="ECO:0000256" key="3">
    <source>
        <dbReference type="ARBA" id="ARBA00022723"/>
    </source>
</evidence>
<evidence type="ECO:0000256" key="7">
    <source>
        <dbReference type="ARBA" id="ARBA00023134"/>
    </source>
</evidence>
<comment type="subcellular location">
    <subcellularLocation>
        <location evidence="1">Cytoplasmic vesicle</location>
        <location evidence="1">Autophagosome</location>
    </subcellularLocation>
</comment>
<evidence type="ECO:0000256" key="4">
    <source>
        <dbReference type="ARBA" id="ARBA00022741"/>
    </source>
</evidence>
<dbReference type="InterPro" id="IPR015940">
    <property type="entry name" value="UBA"/>
</dbReference>
<dbReference type="InterPro" id="IPR006689">
    <property type="entry name" value="Small_GTPase_ARF/SAR"/>
</dbReference>
<keyword evidence="6" id="KW-0862">Zinc</keyword>
<dbReference type="PANTHER" id="PTHR20930">
    <property type="entry name" value="OVARIAN CARCINOMA ANTIGEN CA125-RELATED"/>
    <property type="match status" value="1"/>
</dbReference>
<keyword evidence="13" id="KW-0460">Magnesium</keyword>
<dbReference type="SUPFAM" id="SSF52540">
    <property type="entry name" value="P-loop containing nucleoside triphosphate hydrolases"/>
    <property type="match status" value="1"/>
</dbReference>
<dbReference type="Gene3D" id="3.30.60.90">
    <property type="match status" value="1"/>
</dbReference>
<dbReference type="InterPro" id="IPR056893">
    <property type="entry name" value="UBA_Nbr1_C"/>
</dbReference>
<evidence type="ECO:0000256" key="13">
    <source>
        <dbReference type="PIRSR" id="PIRSR606689-2"/>
    </source>
</evidence>
<dbReference type="Proteomes" id="UP000886611">
    <property type="component" value="Unassembled WGS sequence"/>
</dbReference>
<dbReference type="CDD" id="cd14319">
    <property type="entry name" value="UBA_NBR1"/>
    <property type="match status" value="1"/>
</dbReference>
<dbReference type="FunFam" id="1.10.8.10:FF:000033">
    <property type="entry name" value="Next to BRCA1 gene 1 protein"/>
    <property type="match status" value="1"/>
</dbReference>
<feature type="compositionally biased region" description="Polar residues" evidence="15">
    <location>
        <begin position="718"/>
        <end position="727"/>
    </location>
</feature>
<accession>A0A8X7X3C2</accession>
<comment type="function">
    <text evidence="10">May play a role in apoptosis. May act as a tumor suppressor.</text>
</comment>
<evidence type="ECO:0000259" key="17">
    <source>
        <dbReference type="PROSITE" id="PS50030"/>
    </source>
</evidence>
<feature type="compositionally biased region" description="Polar residues" evidence="15">
    <location>
        <begin position="440"/>
        <end position="456"/>
    </location>
</feature>
<dbReference type="GO" id="GO:0043130">
    <property type="term" value="F:ubiquitin binding"/>
    <property type="evidence" value="ECO:0007669"/>
    <property type="project" value="TreeGrafter"/>
</dbReference>
<dbReference type="PRINTS" id="PR00328">
    <property type="entry name" value="SAR1GTPBP"/>
</dbReference>
<evidence type="ECO:0000313" key="19">
    <source>
        <dbReference type="Proteomes" id="UP000886611"/>
    </source>
</evidence>
<dbReference type="Gene3D" id="2.60.40.10">
    <property type="entry name" value="Immunoglobulins"/>
    <property type="match status" value="1"/>
</dbReference>
<dbReference type="PROSITE" id="PS01357">
    <property type="entry name" value="ZF_ZZ_1"/>
    <property type="match status" value="1"/>
</dbReference>
<keyword evidence="16" id="KW-1133">Transmembrane helix</keyword>
<evidence type="ECO:0000256" key="10">
    <source>
        <dbReference type="ARBA" id="ARBA00054648"/>
    </source>
</evidence>
<dbReference type="SUPFAM" id="SSF54277">
    <property type="entry name" value="CAD &amp; PB1 domains"/>
    <property type="match status" value="1"/>
</dbReference>
<keyword evidence="8" id="KW-0449">Lipoprotein</keyword>
<feature type="compositionally biased region" description="Basic and acidic residues" evidence="15">
    <location>
        <begin position="1064"/>
        <end position="1092"/>
    </location>
</feature>
<dbReference type="FunFam" id="2.60.40.10:FF:000199">
    <property type="entry name" value="next to BRCA1 gene 1 protein-like"/>
    <property type="match status" value="1"/>
</dbReference>
<dbReference type="SUPFAM" id="SSF57850">
    <property type="entry name" value="RING/U-box"/>
    <property type="match status" value="1"/>
</dbReference>
<dbReference type="GO" id="GO:0005525">
    <property type="term" value="F:GTP binding"/>
    <property type="evidence" value="ECO:0007669"/>
    <property type="project" value="UniProtKB-KW"/>
</dbReference>
<keyword evidence="16" id="KW-0472">Membrane</keyword>
<feature type="region of interest" description="Disordered" evidence="15">
    <location>
        <begin position="1044"/>
        <end position="1112"/>
    </location>
</feature>
<evidence type="ECO:0000256" key="12">
    <source>
        <dbReference type="PIRSR" id="PIRSR606689-1"/>
    </source>
</evidence>
<dbReference type="EMBL" id="JAATIS010004753">
    <property type="protein sequence ID" value="KAG2460596.1"/>
    <property type="molecule type" value="Genomic_DNA"/>
</dbReference>
<feature type="region of interest" description="Disordered" evidence="15">
    <location>
        <begin position="1008"/>
        <end position="1027"/>
    </location>
</feature>
<dbReference type="PROSITE" id="PS50030">
    <property type="entry name" value="UBA"/>
    <property type="match status" value="1"/>
</dbReference>
<feature type="binding site" evidence="12">
    <location>
        <position position="1341"/>
    </location>
    <ligand>
        <name>GTP</name>
        <dbReference type="ChEBI" id="CHEBI:37565"/>
    </ligand>
</feature>
<dbReference type="InterPro" id="IPR027417">
    <property type="entry name" value="P-loop_NTPase"/>
</dbReference>
<sequence>MASTVFPVKLKVNFKGETATLLLGDAEKSWKDIEAMVKKSFNLRSVQVKYIDEDNEECAAKQGSQLSLNVYALEESEPGTSFQSGPVKPTCKAKEDGKNPVQHYTKLAKMVGQEMLSRKAQEEFKHQFVEEAVETISQQLCEKLNILLPRSSMSPGVGVQVPEISSTSGNLGDELTVCSACHGRITGMCYQCSVCSSFVLCESCELWSFDHDSSHTFIKVKKPVIFGTTGHAHAAENKVMGFGELARPQARVDRIFRKAEKQRLKAEKRQLKAEVKEIKKQLKLERRGLHLSTAAGVACEPPILKNSQLACSPVRSNFSAVFLDENLPDGTHLQPGTKFIKHWRMNNTGNVSWTSDTKLKFMWGNLSLASMDKKEVSVPFLQPGQVGVVSVVFVAPNVEGTYTSHWRLAHKGEQFGPRVWCSIVVDPQPSGHSPELSESALFSSPGLTGPSTSKVSNSSVEAEKLGHCGSEEIPCSPAPTTKKNKSVDCEREYYIPSVDLLTAQDLLSFELLDINIVQELERVPHNTPVDMTPCMSPLPLDGSLVEKPGLGQIEEETEGVGFKAILENSGSHNTSAMEDGEDDISSTQFVCETVIRSLTLEEAPDHKPPRIGKPSSVKWQDQLCSRDKKCDETIEVAEVLSTEMEEVNASEMTWPGPDEPESRLENMCTEESVMMDERQQPEEDTDDVQSQGSSSSSEDYIIILPECFDTSRPIGESMYSSALSQPGTERGIESDSDAEELEVQTPEETSGSTILGNCVNDMLCTSQTLDTVPLTPEVVSVPPPRMQCEKVYFINQESVRPELAEEASSSDVLAQPFPSDIKEGSASVHQYHAEFSGHGDPRQEWDQQNRGIAGGLVKGALSVAASAYKALFTGQQIPAQQAVNSPSQDRAMMAVLLEMGFGDRQLNQRLLKKHNYNIMDVVNELVQMSDGDWYSNRGCEDTMNREELIKVIGEPASSFSSQLWRPEWWLQALLIAHPEVLLVVIRLHHNPDGLVKSLQLPLALATEPNRDELPSPMLVAPMQPRGSATKCSWGHSVDLLSALPDPVLKGRPGRPPQNASKNSQNDKDSASDSFQEDQRRSKSSDSSDRKSIVEQQGNSTDTGEQSNGDEVEGDYTPYVEIIGRNSTNCPSCQGTGRIPRGQEKQLVALIPYSDQRLQPSRTKLYVFLSVLLCLLASALVMFFLYPRTITMEQSGMKSSLVYFSPKDSAVIMNVTLDYKVDIVINDPGMFHFCTMQAIKIHMVVFHIQFTPTAPFRTCDSKGAMGNQLTEMAPNTSFLPTFQSVHVVVIGLDLAGKTSLLYRMKLREFVKTIPTKGFNMEKIKVAMGTSRCITFQVWDVGGQEKLRPLWKSYTRRTDGMVFVVDSTEVERMEEAKVELHKITRTSENQGVPVLILANKQDLPGALSVAEVEKVLALHELCSSTLHHAQGCSALDGQGLQPGLEKLYEMILKRKKMQRHSKRKR</sequence>
<evidence type="ECO:0000256" key="16">
    <source>
        <dbReference type="SAM" id="Phobius"/>
    </source>
</evidence>
<dbReference type="CDD" id="cd14947">
    <property type="entry name" value="NBR1_like"/>
    <property type="match status" value="1"/>
</dbReference>
<dbReference type="SUPFAM" id="SSF46934">
    <property type="entry name" value="UBA-like"/>
    <property type="match status" value="1"/>
</dbReference>
<evidence type="ECO:0000256" key="1">
    <source>
        <dbReference type="ARBA" id="ARBA00004419"/>
    </source>
</evidence>
<feature type="region of interest" description="Disordered" evidence="15">
    <location>
        <begin position="77"/>
        <end position="97"/>
    </location>
</feature>
<organism evidence="18 19">
    <name type="scientific">Polypterus senegalus</name>
    <name type="common">Senegal bichir</name>
    <dbReference type="NCBI Taxonomy" id="55291"/>
    <lineage>
        <taxon>Eukaryota</taxon>
        <taxon>Metazoa</taxon>
        <taxon>Chordata</taxon>
        <taxon>Craniata</taxon>
        <taxon>Vertebrata</taxon>
        <taxon>Euteleostomi</taxon>
        <taxon>Actinopterygii</taxon>
        <taxon>Polypteriformes</taxon>
        <taxon>Polypteridae</taxon>
        <taxon>Polypterus</taxon>
    </lineage>
</organism>
<evidence type="ECO:0000256" key="2">
    <source>
        <dbReference type="ARBA" id="ARBA00022707"/>
    </source>
</evidence>
<feature type="non-terminal residue" evidence="18">
    <location>
        <position position="1"/>
    </location>
</feature>
<dbReference type="Gene3D" id="3.40.50.300">
    <property type="entry name" value="P-loop containing nucleotide triphosphate hydrolases"/>
    <property type="match status" value="1"/>
</dbReference>
<keyword evidence="19" id="KW-1185">Reference proteome</keyword>
<feature type="binding site" evidence="12">
    <location>
        <begin position="1290"/>
        <end position="1297"/>
    </location>
    <ligand>
        <name>GTP</name>
        <dbReference type="ChEBI" id="CHEBI:37565"/>
    </ligand>
</feature>
<keyword evidence="5" id="KW-0863">Zinc-finger</keyword>
<keyword evidence="2" id="KW-0519">Myristate</keyword>
<feature type="compositionally biased region" description="Polar residues" evidence="15">
    <location>
        <begin position="1093"/>
        <end position="1106"/>
    </location>
</feature>
<feature type="coiled-coil region" evidence="14">
    <location>
        <begin position="254"/>
        <end position="288"/>
    </location>
</feature>
<protein>
    <recommendedName>
        <fullName evidence="11">ADP-ribosylation factor-like protein 11</fullName>
    </recommendedName>
</protein>
<dbReference type="PROSITE" id="PS51417">
    <property type="entry name" value="ARF"/>
    <property type="match status" value="1"/>
</dbReference>
<dbReference type="PROSITE" id="PS51419">
    <property type="entry name" value="RAB"/>
    <property type="match status" value="1"/>
</dbReference>
<dbReference type="PANTHER" id="PTHR20930:SF2">
    <property type="entry name" value="NEXT TO BRCA1 GENE 1 PROTEIN"/>
    <property type="match status" value="1"/>
</dbReference>
<dbReference type="InterPro" id="IPR009060">
    <property type="entry name" value="UBA-like_sf"/>
</dbReference>
<keyword evidence="4 12" id="KW-0547">Nucleotide-binding</keyword>
<evidence type="ECO:0000256" key="15">
    <source>
        <dbReference type="SAM" id="MobiDB-lite"/>
    </source>
</evidence>
<dbReference type="SMART" id="SM00177">
    <property type="entry name" value="ARF"/>
    <property type="match status" value="1"/>
</dbReference>
<dbReference type="GO" id="GO:0008270">
    <property type="term" value="F:zinc ion binding"/>
    <property type="evidence" value="ECO:0007669"/>
    <property type="project" value="UniProtKB-KW"/>
</dbReference>
<dbReference type="Pfam" id="PF21002">
    <property type="entry name" value="TMEM106_N"/>
    <property type="match status" value="1"/>
</dbReference>
<dbReference type="Pfam" id="PF00025">
    <property type="entry name" value="Arf"/>
    <property type="match status" value="1"/>
</dbReference>
<dbReference type="GO" id="GO:0016236">
    <property type="term" value="P:macroautophagy"/>
    <property type="evidence" value="ECO:0007669"/>
    <property type="project" value="TreeGrafter"/>
</dbReference>
<evidence type="ECO:0000313" key="18">
    <source>
        <dbReference type="EMBL" id="KAG2460596.1"/>
    </source>
</evidence>